<gene>
    <name evidence="14" type="ORF">Celaphus_00005563</name>
</gene>
<organism evidence="14 15">
    <name type="scientific">Cervus elaphus hippelaphus</name>
    <name type="common">European red deer</name>
    <dbReference type="NCBI Taxonomy" id="46360"/>
    <lineage>
        <taxon>Eukaryota</taxon>
        <taxon>Metazoa</taxon>
        <taxon>Chordata</taxon>
        <taxon>Craniata</taxon>
        <taxon>Vertebrata</taxon>
        <taxon>Euteleostomi</taxon>
        <taxon>Mammalia</taxon>
        <taxon>Eutheria</taxon>
        <taxon>Laurasiatheria</taxon>
        <taxon>Artiodactyla</taxon>
        <taxon>Ruminantia</taxon>
        <taxon>Pecora</taxon>
        <taxon>Cervidae</taxon>
        <taxon>Cervinae</taxon>
        <taxon>Cervus</taxon>
    </lineage>
</organism>
<accession>A0A212CWC4</accession>
<evidence type="ECO:0000256" key="6">
    <source>
        <dbReference type="ARBA" id="ARBA00022982"/>
    </source>
</evidence>
<dbReference type="OrthoDB" id="10069788at2759"/>
<evidence type="ECO:0000256" key="2">
    <source>
        <dbReference type="ARBA" id="ARBA00012944"/>
    </source>
</evidence>
<evidence type="ECO:0000256" key="5">
    <source>
        <dbReference type="ARBA" id="ARBA00022692"/>
    </source>
</evidence>
<evidence type="ECO:0000256" key="3">
    <source>
        <dbReference type="ARBA" id="ARBA00022448"/>
    </source>
</evidence>
<dbReference type="GO" id="GO:0003954">
    <property type="term" value="F:NADH dehydrogenase activity"/>
    <property type="evidence" value="ECO:0007669"/>
    <property type="project" value="TreeGrafter"/>
</dbReference>
<dbReference type="EC" id="7.1.1.2" evidence="2"/>
<comment type="subcellular location">
    <subcellularLocation>
        <location evidence="1">Mitochondrion membrane</location>
        <topology evidence="1">Multi-pass membrane protein</topology>
    </subcellularLocation>
</comment>
<dbReference type="AlphaFoldDB" id="A0A212CWC4"/>
<evidence type="ECO:0000256" key="7">
    <source>
        <dbReference type="ARBA" id="ARBA00022989"/>
    </source>
</evidence>
<evidence type="ECO:0000256" key="9">
    <source>
        <dbReference type="ARBA" id="ARBA00023136"/>
    </source>
</evidence>
<dbReference type="Pfam" id="PF00361">
    <property type="entry name" value="Proton_antipo_M"/>
    <property type="match status" value="1"/>
</dbReference>
<keyword evidence="5" id="KW-0812">Transmembrane</keyword>
<dbReference type="GO" id="GO:0015990">
    <property type="term" value="P:electron transport coupled proton transport"/>
    <property type="evidence" value="ECO:0007669"/>
    <property type="project" value="TreeGrafter"/>
</dbReference>
<dbReference type="GO" id="GO:0008137">
    <property type="term" value="F:NADH dehydrogenase (ubiquinone) activity"/>
    <property type="evidence" value="ECO:0007669"/>
    <property type="project" value="UniProtKB-EC"/>
</dbReference>
<keyword evidence="7" id="KW-1133">Transmembrane helix</keyword>
<keyword evidence="8" id="KW-0496">Mitochondrion</keyword>
<dbReference type="Proteomes" id="UP000242450">
    <property type="component" value="Chromosome 11"/>
</dbReference>
<proteinExistence type="predicted"/>
<comment type="caution">
    <text evidence="14">The sequence shown here is derived from an EMBL/GenBank/DDBJ whole genome shotgun (WGS) entry which is preliminary data.</text>
</comment>
<evidence type="ECO:0000313" key="15">
    <source>
        <dbReference type="Proteomes" id="UP000242450"/>
    </source>
</evidence>
<evidence type="ECO:0000256" key="1">
    <source>
        <dbReference type="ARBA" id="ARBA00004225"/>
    </source>
</evidence>
<evidence type="ECO:0000259" key="13">
    <source>
        <dbReference type="Pfam" id="PF00361"/>
    </source>
</evidence>
<dbReference type="PANTHER" id="PTHR42829">
    <property type="entry name" value="NADH-UBIQUINONE OXIDOREDUCTASE CHAIN 5"/>
    <property type="match status" value="1"/>
</dbReference>
<evidence type="ECO:0000256" key="10">
    <source>
        <dbReference type="ARBA" id="ARBA00024313"/>
    </source>
</evidence>
<evidence type="ECO:0000256" key="12">
    <source>
        <dbReference type="ARBA" id="ARBA00049551"/>
    </source>
</evidence>
<comment type="function">
    <text evidence="10">Core subunit of the mitochondrial membrane respiratory chain NADH dehydrogenase (Complex I) which catalyzes electron transfer from NADH through the respiratory chain, using ubiquinone as an electron acceptor. Essential for the catalytic activity and assembly of complex I.</text>
</comment>
<keyword evidence="3" id="KW-0813">Transport</keyword>
<dbReference type="GO" id="GO:0031966">
    <property type="term" value="C:mitochondrial membrane"/>
    <property type="evidence" value="ECO:0007669"/>
    <property type="project" value="UniProtKB-SubCell"/>
</dbReference>
<keyword evidence="15" id="KW-1185">Reference proteome</keyword>
<evidence type="ECO:0000313" key="14">
    <source>
        <dbReference type="EMBL" id="OWK10297.1"/>
    </source>
</evidence>
<sequence>MQTQQPYKQSYITVFTSASRNWKIHSIRPPPITFSCKRHYLSLRPTPLQHPSGSRSSFLLIHFYPLTESNNFTQTIILCLGAISTLFTAICTLTQNDVQKSIAFSTSSHSGLIIVTIAAYNTCIIFFETLGQPQFSTLAIINENNPLLINSIRCLRKCFQWFYFQQHSSNNSPNNYTLLPTINCHC</sequence>
<keyword evidence="9" id="KW-0472">Membrane</keyword>
<dbReference type="InterPro" id="IPR003945">
    <property type="entry name" value="NU5C-like"/>
</dbReference>
<dbReference type="GO" id="GO:0042773">
    <property type="term" value="P:ATP synthesis coupled electron transport"/>
    <property type="evidence" value="ECO:0007669"/>
    <property type="project" value="InterPro"/>
</dbReference>
<dbReference type="InterPro" id="IPR001750">
    <property type="entry name" value="ND/Mrp_TM"/>
</dbReference>
<reference evidence="14 15" key="1">
    <citation type="journal article" date="2018" name="Mol. Genet. Genomics">
        <title>The red deer Cervus elaphus genome CerEla1.0: sequencing, annotating, genes, and chromosomes.</title>
        <authorList>
            <person name="Bana N.A."/>
            <person name="Nyiri A."/>
            <person name="Nagy J."/>
            <person name="Frank K."/>
            <person name="Nagy T."/>
            <person name="Steger V."/>
            <person name="Schiller M."/>
            <person name="Lakatos P."/>
            <person name="Sugar L."/>
            <person name="Horn P."/>
            <person name="Barta E."/>
            <person name="Orosz L."/>
        </authorList>
    </citation>
    <scope>NUCLEOTIDE SEQUENCE [LARGE SCALE GENOMIC DNA]</scope>
    <source>
        <strain evidence="14">Hungarian</strain>
    </source>
</reference>
<dbReference type="PANTHER" id="PTHR42829:SF2">
    <property type="entry name" value="NADH-UBIQUINONE OXIDOREDUCTASE CHAIN 5"/>
    <property type="match status" value="1"/>
</dbReference>
<name>A0A212CWC4_CEREH</name>
<comment type="catalytic activity">
    <reaction evidence="12">
        <text>a ubiquinone + NADH + 5 H(+)(in) = a ubiquinol + NAD(+) + 4 H(+)(out)</text>
        <dbReference type="Rhea" id="RHEA:29091"/>
        <dbReference type="Rhea" id="RHEA-COMP:9565"/>
        <dbReference type="Rhea" id="RHEA-COMP:9566"/>
        <dbReference type="ChEBI" id="CHEBI:15378"/>
        <dbReference type="ChEBI" id="CHEBI:16389"/>
        <dbReference type="ChEBI" id="CHEBI:17976"/>
        <dbReference type="ChEBI" id="CHEBI:57540"/>
        <dbReference type="ChEBI" id="CHEBI:57945"/>
        <dbReference type="EC" id="7.1.1.2"/>
    </reaction>
</comment>
<keyword evidence="4" id="KW-0679">Respiratory chain</keyword>
<feature type="non-terminal residue" evidence="14">
    <location>
        <position position="186"/>
    </location>
</feature>
<keyword evidence="6" id="KW-0249">Electron transport</keyword>
<feature type="domain" description="NADH:quinone oxidoreductase/Mrp antiporter transmembrane" evidence="13">
    <location>
        <begin position="57"/>
        <end position="120"/>
    </location>
</feature>
<evidence type="ECO:0000256" key="11">
    <source>
        <dbReference type="ARBA" id="ARBA00031027"/>
    </source>
</evidence>
<evidence type="ECO:0000256" key="8">
    <source>
        <dbReference type="ARBA" id="ARBA00023128"/>
    </source>
</evidence>
<evidence type="ECO:0000256" key="4">
    <source>
        <dbReference type="ARBA" id="ARBA00022660"/>
    </source>
</evidence>
<protein>
    <recommendedName>
        <fullName evidence="2">NADH:ubiquinone reductase (H(+)-translocating)</fullName>
        <ecNumber evidence="2">7.1.1.2</ecNumber>
    </recommendedName>
    <alternativeName>
        <fullName evidence="11">NADH dehydrogenase subunit 5</fullName>
    </alternativeName>
</protein>
<dbReference type="EMBL" id="MKHE01000011">
    <property type="protein sequence ID" value="OWK10297.1"/>
    <property type="molecule type" value="Genomic_DNA"/>
</dbReference>